<organism evidence="2 3">
    <name type="scientific">Streptomyces spongiicola</name>
    <dbReference type="NCBI Taxonomy" id="1690221"/>
    <lineage>
        <taxon>Bacteria</taxon>
        <taxon>Bacillati</taxon>
        <taxon>Actinomycetota</taxon>
        <taxon>Actinomycetes</taxon>
        <taxon>Kitasatosporales</taxon>
        <taxon>Streptomycetaceae</taxon>
        <taxon>Streptomyces</taxon>
    </lineage>
</organism>
<evidence type="ECO:0000313" key="2">
    <source>
        <dbReference type="EMBL" id="GBQ04268.1"/>
    </source>
</evidence>
<dbReference type="AlphaFoldDB" id="A0A388T5N8"/>
<evidence type="ECO:0000313" key="3">
    <source>
        <dbReference type="Proteomes" id="UP000265354"/>
    </source>
</evidence>
<comment type="caution">
    <text evidence="2">The sequence shown here is derived from an EMBL/GenBank/DDBJ whole genome shotgun (WGS) entry which is preliminary data.</text>
</comment>
<gene>
    <name evidence="2" type="ORF">SSP531S_57610</name>
</gene>
<dbReference type="EMBL" id="BGZL01000033">
    <property type="protein sequence ID" value="GBQ04268.1"/>
    <property type="molecule type" value="Genomic_DNA"/>
</dbReference>
<reference evidence="2 3" key="1">
    <citation type="submission" date="2018-07" db="EMBL/GenBank/DDBJ databases">
        <title>Whole Genome Shotgun Sequence of Streptomyces spongiicola strain 531S.</title>
        <authorList>
            <person name="Dohra H."/>
            <person name="Kodani S."/>
        </authorList>
    </citation>
    <scope>NUCLEOTIDE SEQUENCE [LARGE SCALE GENOMIC DNA]</scope>
    <source>
        <strain evidence="2 3">531S</strain>
    </source>
</reference>
<name>A0A388T5N8_9ACTN</name>
<evidence type="ECO:0000256" key="1">
    <source>
        <dbReference type="SAM" id="MobiDB-lite"/>
    </source>
</evidence>
<accession>A0A388T5N8</accession>
<protein>
    <submittedName>
        <fullName evidence="2">Uncharacterized protein</fullName>
    </submittedName>
</protein>
<sequence>MRTGADTTVARRPDALPTEGLPAGAPSEATSLCEAPSDTSEPPSDKPVGPEGGSGEP</sequence>
<feature type="region of interest" description="Disordered" evidence="1">
    <location>
        <begin position="1"/>
        <end position="57"/>
    </location>
</feature>
<proteinExistence type="predicted"/>
<dbReference type="Proteomes" id="UP000265354">
    <property type="component" value="Unassembled WGS sequence"/>
</dbReference>